<sequence>MRGTVAKVTAFLLVLVLSGMAVIGFLSYTRNIDALRQSGRENIVWAASQLEIELGRFTRSLQDFAAGEPGVDADAVNRRYDILWSRLVLFSEGSVGDRLSEYDAGEDLIAGLFDTVRAVEPQIVGIAGTPPADVATLIATFDAFGPPLRGFSAAVNDGEVIKSAAARDLARDSARATGILILCAILLAQAALVYIYLESRRYQRLADHNLQLADAAEAGNRAKSRFLTMMSHELRTPMNGVLGLLALLRQGGLQPTQTRLVEQAERSGQQMTAMLSDILDFAALQDNQLEMEIAPFRITELARAVDDLFAPEARRAGIGFSVSVDPDAPDAVTGDFARLRQSVAHFAAYLVNTAVIRDLSVRFAHADGQLTVDLLFAHADAGADWRPELILGRAEASADRFASDALGPAVARSMIELMGGDIRLAPERGEQIAVRISAPLDALADSRPSVGIRTGSAALEAICRSGLPDALVRLLPSGSSDLPDILLLDSALCDDGHTVAGLRAAAPDIRILSLGEPRDARAVDGVIAMPIDMAGFRERLRDLAS</sequence>
<dbReference type="InterPro" id="IPR036890">
    <property type="entry name" value="HATPase_C_sf"/>
</dbReference>
<feature type="transmembrane region" description="Helical" evidence="5">
    <location>
        <begin position="6"/>
        <end position="28"/>
    </location>
</feature>
<dbReference type="SMART" id="SM00388">
    <property type="entry name" value="HisKA"/>
    <property type="match status" value="1"/>
</dbReference>
<feature type="transmembrane region" description="Helical" evidence="5">
    <location>
        <begin position="176"/>
        <end position="197"/>
    </location>
</feature>
<dbReference type="EC" id="2.7.13.3" evidence="2"/>
<comment type="catalytic activity">
    <reaction evidence="1">
        <text>ATP + protein L-histidine = ADP + protein N-phospho-L-histidine.</text>
        <dbReference type="EC" id="2.7.13.3"/>
    </reaction>
</comment>
<organism evidence="7 8">
    <name type="scientific">Oceanomicrobium pacificus</name>
    <dbReference type="NCBI Taxonomy" id="2692916"/>
    <lineage>
        <taxon>Bacteria</taxon>
        <taxon>Pseudomonadati</taxon>
        <taxon>Pseudomonadota</taxon>
        <taxon>Alphaproteobacteria</taxon>
        <taxon>Rhodobacterales</taxon>
        <taxon>Paracoccaceae</taxon>
        <taxon>Oceanomicrobium</taxon>
    </lineage>
</organism>
<gene>
    <name evidence="7" type="ORF">GSH16_11705</name>
</gene>
<keyword evidence="5" id="KW-0812">Transmembrane</keyword>
<dbReference type="PANTHER" id="PTHR45339">
    <property type="entry name" value="HYBRID SIGNAL TRANSDUCTION HISTIDINE KINASE J"/>
    <property type="match status" value="1"/>
</dbReference>
<protein>
    <recommendedName>
        <fullName evidence="2">histidine kinase</fullName>
        <ecNumber evidence="2">2.7.13.3</ecNumber>
    </recommendedName>
</protein>
<dbReference type="Pfam" id="PF00512">
    <property type="entry name" value="HisKA"/>
    <property type="match status" value="1"/>
</dbReference>
<keyword evidence="5" id="KW-0472">Membrane</keyword>
<dbReference type="PROSITE" id="PS50109">
    <property type="entry name" value="HIS_KIN"/>
    <property type="match status" value="1"/>
</dbReference>
<evidence type="ECO:0000256" key="5">
    <source>
        <dbReference type="SAM" id="Phobius"/>
    </source>
</evidence>
<evidence type="ECO:0000256" key="1">
    <source>
        <dbReference type="ARBA" id="ARBA00000085"/>
    </source>
</evidence>
<dbReference type="EMBL" id="WUWG01000005">
    <property type="protein sequence ID" value="MXU66113.1"/>
    <property type="molecule type" value="Genomic_DNA"/>
</dbReference>
<accession>A0A6B0TYN3</accession>
<evidence type="ECO:0000256" key="2">
    <source>
        <dbReference type="ARBA" id="ARBA00012438"/>
    </source>
</evidence>
<dbReference type="Gene3D" id="1.10.287.130">
    <property type="match status" value="1"/>
</dbReference>
<dbReference type="SUPFAM" id="SSF55874">
    <property type="entry name" value="ATPase domain of HSP90 chaperone/DNA topoisomerase II/histidine kinase"/>
    <property type="match status" value="1"/>
</dbReference>
<evidence type="ECO:0000256" key="4">
    <source>
        <dbReference type="ARBA" id="ARBA00023012"/>
    </source>
</evidence>
<keyword evidence="5" id="KW-1133">Transmembrane helix</keyword>
<dbReference type="SUPFAM" id="SSF47384">
    <property type="entry name" value="Homodimeric domain of signal transducing histidine kinase"/>
    <property type="match status" value="1"/>
</dbReference>
<evidence type="ECO:0000313" key="8">
    <source>
        <dbReference type="Proteomes" id="UP000436016"/>
    </source>
</evidence>
<proteinExistence type="predicted"/>
<reference evidence="7 8" key="1">
    <citation type="submission" date="2019-12" db="EMBL/GenBank/DDBJ databases">
        <title>Strain KN286 was isolated from seawater, which was collected from Caroline Seamount in the tropical western Pacific.</title>
        <authorList>
            <person name="Wang Q."/>
        </authorList>
    </citation>
    <scope>NUCLEOTIDE SEQUENCE [LARGE SCALE GENOMIC DNA]</scope>
    <source>
        <strain evidence="7 8">KN286</strain>
    </source>
</reference>
<evidence type="ECO:0000259" key="6">
    <source>
        <dbReference type="PROSITE" id="PS50109"/>
    </source>
</evidence>
<comment type="caution">
    <text evidence="7">The sequence shown here is derived from an EMBL/GenBank/DDBJ whole genome shotgun (WGS) entry which is preliminary data.</text>
</comment>
<dbReference type="CDD" id="cd00082">
    <property type="entry name" value="HisKA"/>
    <property type="match status" value="1"/>
</dbReference>
<dbReference type="Gene3D" id="3.30.565.10">
    <property type="entry name" value="Histidine kinase-like ATPase, C-terminal domain"/>
    <property type="match status" value="1"/>
</dbReference>
<keyword evidence="4" id="KW-0902">Two-component regulatory system</keyword>
<dbReference type="AlphaFoldDB" id="A0A6B0TYN3"/>
<name>A0A6B0TYN3_9RHOB</name>
<keyword evidence="3" id="KW-0597">Phosphoprotein</keyword>
<dbReference type="GO" id="GO:0000155">
    <property type="term" value="F:phosphorelay sensor kinase activity"/>
    <property type="evidence" value="ECO:0007669"/>
    <property type="project" value="InterPro"/>
</dbReference>
<keyword evidence="8" id="KW-1185">Reference proteome</keyword>
<dbReference type="InterPro" id="IPR003661">
    <property type="entry name" value="HisK_dim/P_dom"/>
</dbReference>
<dbReference type="InterPro" id="IPR036097">
    <property type="entry name" value="HisK_dim/P_sf"/>
</dbReference>
<feature type="domain" description="Histidine kinase" evidence="6">
    <location>
        <begin position="229"/>
        <end position="442"/>
    </location>
</feature>
<dbReference type="PANTHER" id="PTHR45339:SF1">
    <property type="entry name" value="HYBRID SIGNAL TRANSDUCTION HISTIDINE KINASE J"/>
    <property type="match status" value="1"/>
</dbReference>
<dbReference type="Proteomes" id="UP000436016">
    <property type="component" value="Unassembled WGS sequence"/>
</dbReference>
<evidence type="ECO:0000256" key="3">
    <source>
        <dbReference type="ARBA" id="ARBA00022553"/>
    </source>
</evidence>
<dbReference type="InterPro" id="IPR005467">
    <property type="entry name" value="His_kinase_dom"/>
</dbReference>
<dbReference type="RefSeq" id="WP_160855315.1">
    <property type="nucleotide sequence ID" value="NZ_WUWG01000005.1"/>
</dbReference>
<evidence type="ECO:0000313" key="7">
    <source>
        <dbReference type="EMBL" id="MXU66113.1"/>
    </source>
</evidence>